<name>A4JA82_BURVG</name>
<evidence type="ECO:0000313" key="1">
    <source>
        <dbReference type="EMBL" id="ABO53185.1"/>
    </source>
</evidence>
<accession>A4JA82</accession>
<dbReference type="EMBL" id="CP000614">
    <property type="protein sequence ID" value="ABO53185.1"/>
    <property type="molecule type" value="Genomic_DNA"/>
</dbReference>
<protein>
    <submittedName>
        <fullName evidence="1">Uncharacterized protein</fullName>
    </submittedName>
</protein>
<gene>
    <name evidence="1" type="ordered locus">Bcep1808_0162</name>
</gene>
<proteinExistence type="predicted"/>
<dbReference type="eggNOG" id="ENOG5030X0E">
    <property type="taxonomic scope" value="Bacteria"/>
</dbReference>
<dbReference type="Pfam" id="PF18143">
    <property type="entry name" value="HAD_SAK_2"/>
    <property type="match status" value="1"/>
</dbReference>
<dbReference type="HOGENOM" id="CLU_105444_0_0_4"/>
<dbReference type="Proteomes" id="UP000002287">
    <property type="component" value="Chromosome 1"/>
</dbReference>
<dbReference type="KEGG" id="bvi:Bcep1808_0162"/>
<evidence type="ECO:0000313" key="2">
    <source>
        <dbReference type="Proteomes" id="UP000002287"/>
    </source>
</evidence>
<reference evidence="2" key="1">
    <citation type="submission" date="2007-03" db="EMBL/GenBank/DDBJ databases">
        <title>Complete sequence of chromosome 1 of Burkholderia vietnamiensis G4.</title>
        <authorList>
            <consortium name="US DOE Joint Genome Institute"/>
            <person name="Copeland A."/>
            <person name="Lucas S."/>
            <person name="Lapidus A."/>
            <person name="Barry K."/>
            <person name="Detter J.C."/>
            <person name="Glavina del Rio T."/>
            <person name="Hammon N."/>
            <person name="Israni S."/>
            <person name="Dalin E."/>
            <person name="Tice H."/>
            <person name="Pitluck S."/>
            <person name="Chain P."/>
            <person name="Malfatti S."/>
            <person name="Shin M."/>
            <person name="Vergez L."/>
            <person name="Schmutz J."/>
            <person name="Larimer F."/>
            <person name="Land M."/>
            <person name="Hauser L."/>
            <person name="Kyrpides N."/>
            <person name="Tiedje J."/>
            <person name="Richardson P."/>
        </authorList>
    </citation>
    <scope>NUCLEOTIDE SEQUENCE [LARGE SCALE GENOMIC DNA]</scope>
    <source>
        <strain evidence="2">G4 / LMG 22486</strain>
    </source>
</reference>
<dbReference type="AlphaFoldDB" id="A4JA82"/>
<sequence length="163" mass="18417">MRMLVYLNFDGVLHPNHLLYRYGRAPELLSPGHTVLEYASAFAEALEVCPDATVVLNTWWTYHLPMDACVELLPIPIRRRVSGTTLACAFHGEVLPNRVREAEKHIGMPATEELLVVDNSAARYRSDLLPHLLLVDEERGLACQSAMRALKRRLSFLRIQKGA</sequence>
<organism evidence="1 2">
    <name type="scientific">Burkholderia vietnamiensis (strain G4 / LMG 22486)</name>
    <name type="common">Burkholderia cepacia (strain R1808)</name>
    <dbReference type="NCBI Taxonomy" id="269482"/>
    <lineage>
        <taxon>Bacteria</taxon>
        <taxon>Pseudomonadati</taxon>
        <taxon>Pseudomonadota</taxon>
        <taxon>Betaproteobacteria</taxon>
        <taxon>Burkholderiales</taxon>
        <taxon>Burkholderiaceae</taxon>
        <taxon>Burkholderia</taxon>
        <taxon>Burkholderia cepacia complex</taxon>
    </lineage>
</organism>